<dbReference type="SUPFAM" id="SSF49899">
    <property type="entry name" value="Concanavalin A-like lectins/glucanases"/>
    <property type="match status" value="1"/>
</dbReference>
<dbReference type="Proteomes" id="UP000523079">
    <property type="component" value="Unassembled WGS sequence"/>
</dbReference>
<dbReference type="RefSeq" id="WP_182561183.1">
    <property type="nucleotide sequence ID" value="NZ_JACGWT010000005.1"/>
</dbReference>
<name>A0A7W3IUM9_9ACTN</name>
<sequence>MTGSRWARWIGPDPGRRRRVLAGLVAALLVSVLCAVVPGSGAAFTAQVTNSTDTVGTRTYFTCAGAVTGGGPALYWALDETSGTTAADSSGNSRTGTYRGTVTRGITQACVRDGGSAITTDGSTGYVSANATLTCPVACSEEVWFRTISTNGGLLIGIGSANTGGSLTLDRPVYLTNSGQVAFGVVNGVLGKVVVVSSGSYNDGNWHHVLATSGSAGLRLYVDGVLVGSSANGPSASVTGYVRISYDSLLGWSTGLLTGYFLGASFDEAAVYTRTLTAAEALSHYQAGIA</sequence>
<evidence type="ECO:0000313" key="2">
    <source>
        <dbReference type="Proteomes" id="UP000523079"/>
    </source>
</evidence>
<protein>
    <recommendedName>
        <fullName evidence="3">Concanavalin A-like lectin/glucanases superfamily protein</fullName>
    </recommendedName>
</protein>
<keyword evidence="2" id="KW-1185">Reference proteome</keyword>
<dbReference type="AlphaFoldDB" id="A0A7W3IUM9"/>
<proteinExistence type="predicted"/>
<accession>A0A7W3IUM9</accession>
<dbReference type="EMBL" id="JACGWT010000005">
    <property type="protein sequence ID" value="MBA8795578.1"/>
    <property type="molecule type" value="Genomic_DNA"/>
</dbReference>
<organism evidence="1 2">
    <name type="scientific">Microlunatus kandeliicorticis</name>
    <dbReference type="NCBI Taxonomy" id="1759536"/>
    <lineage>
        <taxon>Bacteria</taxon>
        <taxon>Bacillati</taxon>
        <taxon>Actinomycetota</taxon>
        <taxon>Actinomycetes</taxon>
        <taxon>Propionibacteriales</taxon>
        <taxon>Propionibacteriaceae</taxon>
        <taxon>Microlunatus</taxon>
    </lineage>
</organism>
<gene>
    <name evidence="1" type="ORF">FHX74_003214</name>
</gene>
<dbReference type="InterPro" id="IPR013320">
    <property type="entry name" value="ConA-like_dom_sf"/>
</dbReference>
<dbReference type="CDD" id="cd00110">
    <property type="entry name" value="LamG"/>
    <property type="match status" value="1"/>
</dbReference>
<dbReference type="Pfam" id="PF13385">
    <property type="entry name" value="Laminin_G_3"/>
    <property type="match status" value="1"/>
</dbReference>
<dbReference type="Gene3D" id="2.60.120.200">
    <property type="match status" value="1"/>
</dbReference>
<reference evidence="1 2" key="1">
    <citation type="submission" date="2020-07" db="EMBL/GenBank/DDBJ databases">
        <title>Sequencing the genomes of 1000 actinobacteria strains.</title>
        <authorList>
            <person name="Klenk H.-P."/>
        </authorList>
    </citation>
    <scope>NUCLEOTIDE SEQUENCE [LARGE SCALE GENOMIC DNA]</scope>
    <source>
        <strain evidence="1 2">DSM 100723</strain>
    </source>
</reference>
<dbReference type="InterPro" id="IPR001791">
    <property type="entry name" value="Laminin_G"/>
</dbReference>
<comment type="caution">
    <text evidence="1">The sequence shown here is derived from an EMBL/GenBank/DDBJ whole genome shotgun (WGS) entry which is preliminary data.</text>
</comment>
<evidence type="ECO:0008006" key="3">
    <source>
        <dbReference type="Google" id="ProtNLM"/>
    </source>
</evidence>
<evidence type="ECO:0000313" key="1">
    <source>
        <dbReference type="EMBL" id="MBA8795578.1"/>
    </source>
</evidence>